<dbReference type="SUPFAM" id="SSF53649">
    <property type="entry name" value="Alkaline phosphatase-like"/>
    <property type="match status" value="1"/>
</dbReference>
<dbReference type="eggNOG" id="COG2194">
    <property type="taxonomic scope" value="Bacteria"/>
</dbReference>
<evidence type="ECO:0000256" key="7">
    <source>
        <dbReference type="ARBA" id="ARBA00023136"/>
    </source>
</evidence>
<dbReference type="PANTHER" id="PTHR30443">
    <property type="entry name" value="INNER MEMBRANE PROTEIN"/>
    <property type="match status" value="1"/>
</dbReference>
<keyword evidence="4 11" id="KW-0808">Transferase</keyword>
<keyword evidence="12" id="KW-1185">Reference proteome</keyword>
<keyword evidence="5 8" id="KW-0812">Transmembrane</keyword>
<evidence type="ECO:0000256" key="6">
    <source>
        <dbReference type="ARBA" id="ARBA00022989"/>
    </source>
</evidence>
<evidence type="ECO:0000256" key="8">
    <source>
        <dbReference type="SAM" id="Phobius"/>
    </source>
</evidence>
<dbReference type="InterPro" id="IPR012549">
    <property type="entry name" value="EptA-like_N"/>
</dbReference>
<dbReference type="GO" id="GO:0016776">
    <property type="term" value="F:phosphotransferase activity, phosphate group as acceptor"/>
    <property type="evidence" value="ECO:0007669"/>
    <property type="project" value="TreeGrafter"/>
</dbReference>
<dbReference type="GO" id="GO:0009244">
    <property type="term" value="P:lipopolysaccharide core region biosynthetic process"/>
    <property type="evidence" value="ECO:0007669"/>
    <property type="project" value="TreeGrafter"/>
</dbReference>
<sequence>MKLYLILLRSPCMSKHLIADPAVAETNDASRDKSKFHHREVNLTYLIIVVVLYLVATANIGFFKQVLMIYPFADNIGFIASLSGLLFGLMWLLFQLLCYRSTAKIVLIAMVLIAAACSYFTDTYGTIFDRGMLVNSLQTDQAEAMGLMAPSFVIRLLLLGVLPAFVISKIRIKRLSIGRSIVQKAITLITSIAIIAVCLLPFGDQYASFFRQHKIVRSYTNPITPIYSIIKLGTDYVDELRRPDTLILHATDAKHIAAVNSTTKPKLMVFVVGETVRADHIGLNGYKRDTLPLLASQPDIYSFKHATSCGTSTAYSVPCMFSYANREDYDIDTAEYNENVLDTLNRQGVNVIWRDNNSSSKGVADRVTFEDYKTSELNPNCDSECRDIGMLDGFDTLVKSDTGVKAAAKPQDTLILLHQMGNHGPAYYQRYPKEFEEYKPVCMTNELSKCDEQSVINGYDNAIRYTDYFLNAVIDTLKPYEQDYDVVMVYISDHGESLGENNVYLHGLPYGIAPNAQKQVPVIIWSPKNNGINTKSLSDMTNQPVSHDFITPTLLSFFGITTQEVQSEPTFFKNGN</sequence>
<feature type="transmembrane region" description="Helical" evidence="8">
    <location>
        <begin position="106"/>
        <end position="127"/>
    </location>
</feature>
<proteinExistence type="predicted"/>
<protein>
    <submittedName>
        <fullName evidence="11">Phosphatidylethanolamine:Kdo2-lipid A phosphoethanolamine transferase</fullName>
    </submittedName>
</protein>
<dbReference type="InterPro" id="IPR000917">
    <property type="entry name" value="Sulfatase_N"/>
</dbReference>
<evidence type="ECO:0000259" key="9">
    <source>
        <dbReference type="Pfam" id="PF00884"/>
    </source>
</evidence>
<dbReference type="CDD" id="cd16017">
    <property type="entry name" value="LptA"/>
    <property type="match status" value="1"/>
</dbReference>
<organism evidence="11 12">
    <name type="scientific">Psychrobacter arcticus (strain DSM 17307 / VKM B-2377 / 273-4)</name>
    <dbReference type="NCBI Taxonomy" id="259536"/>
    <lineage>
        <taxon>Bacteria</taxon>
        <taxon>Pseudomonadati</taxon>
        <taxon>Pseudomonadota</taxon>
        <taxon>Gammaproteobacteria</taxon>
        <taxon>Moraxellales</taxon>
        <taxon>Moraxellaceae</taxon>
        <taxon>Psychrobacter</taxon>
    </lineage>
</organism>
<dbReference type="SMR" id="Q4FSJ6"/>
<feature type="transmembrane region" description="Helical" evidence="8">
    <location>
        <begin position="147"/>
        <end position="165"/>
    </location>
</feature>
<evidence type="ECO:0000256" key="2">
    <source>
        <dbReference type="ARBA" id="ARBA00022475"/>
    </source>
</evidence>
<comment type="subcellular location">
    <subcellularLocation>
        <location evidence="1">Cell inner membrane</location>
        <topology evidence="1">Multi-pass membrane protein</topology>
    </subcellularLocation>
</comment>
<evidence type="ECO:0000313" key="12">
    <source>
        <dbReference type="Proteomes" id="UP000000546"/>
    </source>
</evidence>
<dbReference type="InterPro" id="IPR058130">
    <property type="entry name" value="PEA_transf_C"/>
</dbReference>
<dbReference type="NCBIfam" id="NF028537">
    <property type="entry name" value="P_eth_NH2_trans"/>
    <property type="match status" value="1"/>
</dbReference>
<dbReference type="STRING" id="259536.Psyc_1161"/>
<evidence type="ECO:0000256" key="3">
    <source>
        <dbReference type="ARBA" id="ARBA00022519"/>
    </source>
</evidence>
<dbReference type="HOGENOM" id="CLU_018534_1_0_6"/>
<keyword evidence="7 8" id="KW-0472">Membrane</keyword>
<accession>Q4FSJ6</accession>
<reference evidence="11 12" key="1">
    <citation type="journal article" date="2010" name="Appl. Environ. Microbiol.">
        <title>The genome sequence of Psychrobacter arcticus 273-4, a psychroactive Siberian permafrost bacterium, reveals mechanisms for adaptation to low-temperature growth.</title>
        <authorList>
            <person name="Ayala-del-Rio H.L."/>
            <person name="Chain P.S."/>
            <person name="Grzymski J.J."/>
            <person name="Ponder M.A."/>
            <person name="Ivanova N."/>
            <person name="Bergholz P.W."/>
            <person name="Di Bartolo G."/>
            <person name="Hauser L."/>
            <person name="Land M."/>
            <person name="Bakermans C."/>
            <person name="Rodrigues D."/>
            <person name="Klappenbach J."/>
            <person name="Zarka D."/>
            <person name="Larimer F."/>
            <person name="Richardson P."/>
            <person name="Murray A."/>
            <person name="Thomashow M."/>
            <person name="Tiedje J.M."/>
        </authorList>
    </citation>
    <scope>NUCLEOTIDE SEQUENCE [LARGE SCALE GENOMIC DNA]</scope>
    <source>
        <strain evidence="12">DSM 17307 / VKM B-2377 / 273-4</strain>
    </source>
</reference>
<evidence type="ECO:0000259" key="10">
    <source>
        <dbReference type="Pfam" id="PF08019"/>
    </source>
</evidence>
<evidence type="ECO:0000313" key="11">
    <source>
        <dbReference type="EMBL" id="AAZ19012.1"/>
    </source>
</evidence>
<dbReference type="InterPro" id="IPR040423">
    <property type="entry name" value="PEA_transferase"/>
</dbReference>
<evidence type="ECO:0000256" key="4">
    <source>
        <dbReference type="ARBA" id="ARBA00022679"/>
    </source>
</evidence>
<dbReference type="GO" id="GO:0005886">
    <property type="term" value="C:plasma membrane"/>
    <property type="evidence" value="ECO:0007669"/>
    <property type="project" value="UniProtKB-SubCell"/>
</dbReference>
<dbReference type="KEGG" id="par:Psyc_1161"/>
<dbReference type="PANTHER" id="PTHR30443:SF0">
    <property type="entry name" value="PHOSPHOETHANOLAMINE TRANSFERASE EPTA"/>
    <property type="match status" value="1"/>
</dbReference>
<feature type="domain" description="Phosphoethanolamine transferase N-terminal" evidence="10">
    <location>
        <begin position="87"/>
        <end position="233"/>
    </location>
</feature>
<dbReference type="InterPro" id="IPR017850">
    <property type="entry name" value="Alkaline_phosphatase_core_sf"/>
</dbReference>
<feature type="transmembrane region" description="Helical" evidence="8">
    <location>
        <begin position="185"/>
        <end position="203"/>
    </location>
</feature>
<name>Q4FSJ6_PSYA2</name>
<dbReference type="EMBL" id="CP000082">
    <property type="protein sequence ID" value="AAZ19012.1"/>
    <property type="molecule type" value="Genomic_DNA"/>
</dbReference>
<evidence type="ECO:0000256" key="5">
    <source>
        <dbReference type="ARBA" id="ARBA00022692"/>
    </source>
</evidence>
<dbReference type="Proteomes" id="UP000000546">
    <property type="component" value="Chromosome"/>
</dbReference>
<dbReference type="AlphaFoldDB" id="Q4FSJ6"/>
<feature type="transmembrane region" description="Helical" evidence="8">
    <location>
        <begin position="75"/>
        <end position="94"/>
    </location>
</feature>
<feature type="domain" description="Sulfatase N-terminal" evidence="9">
    <location>
        <begin position="267"/>
        <end position="560"/>
    </location>
</feature>
<keyword evidence="6 8" id="KW-1133">Transmembrane helix</keyword>
<keyword evidence="2" id="KW-1003">Cell membrane</keyword>
<evidence type="ECO:0000256" key="1">
    <source>
        <dbReference type="ARBA" id="ARBA00004429"/>
    </source>
</evidence>
<dbReference type="Gene3D" id="3.40.720.10">
    <property type="entry name" value="Alkaline Phosphatase, subunit A"/>
    <property type="match status" value="1"/>
</dbReference>
<dbReference type="Pfam" id="PF00884">
    <property type="entry name" value="Sulfatase"/>
    <property type="match status" value="1"/>
</dbReference>
<gene>
    <name evidence="11" type="ordered locus">Psyc_1161</name>
</gene>
<feature type="transmembrane region" description="Helical" evidence="8">
    <location>
        <begin position="43"/>
        <end position="63"/>
    </location>
</feature>
<dbReference type="Pfam" id="PF08019">
    <property type="entry name" value="EptA_B_N"/>
    <property type="match status" value="1"/>
</dbReference>
<keyword evidence="3" id="KW-0997">Cell inner membrane</keyword>